<reference evidence="1 2" key="1">
    <citation type="submission" date="2018-09" db="EMBL/GenBank/DDBJ databases">
        <title>Characterization of the phylogenetic diversity of five novel species belonging to the genus Bifidobacterium.</title>
        <authorList>
            <person name="Lugli G.A."/>
            <person name="Duranti S."/>
            <person name="Milani C."/>
        </authorList>
    </citation>
    <scope>NUCLEOTIDE SEQUENCE [LARGE SCALE GENOMIC DNA]</scope>
    <source>
        <strain evidence="1 2">2020B</strain>
    </source>
</reference>
<name>A0A430F786_9BIFI</name>
<dbReference type="RefSeq" id="WP_126031923.1">
    <property type="nucleotide sequence ID" value="NZ_QXGI01000003.1"/>
</dbReference>
<organism evidence="1 2">
    <name type="scientific">Bifidobacterium castoris</name>
    <dbReference type="NCBI Taxonomy" id="2306972"/>
    <lineage>
        <taxon>Bacteria</taxon>
        <taxon>Bacillati</taxon>
        <taxon>Actinomycetota</taxon>
        <taxon>Actinomycetes</taxon>
        <taxon>Bifidobacteriales</taxon>
        <taxon>Bifidobacteriaceae</taxon>
        <taxon>Bifidobacterium</taxon>
    </lineage>
</organism>
<evidence type="ECO:0000313" key="2">
    <source>
        <dbReference type="Proteomes" id="UP000288052"/>
    </source>
</evidence>
<gene>
    <name evidence="1" type="ORF">D2E22_0882</name>
</gene>
<dbReference type="Proteomes" id="UP000288052">
    <property type="component" value="Unassembled WGS sequence"/>
</dbReference>
<dbReference type="OrthoDB" id="361760at2"/>
<sequence>MSLERTHRYDDIIGLPHHRSRTRSPMPTAQRAAQFMPFAALSGYEAIIDDVARPHARRVELGEDAREELDRRLAALLAHLDETSCVEVTYFVPERDDAGVGEYVTARGLASGYDDVTRRLRIDGRGDGRIDVPCADIVRIVVDG</sequence>
<proteinExistence type="predicted"/>
<evidence type="ECO:0000313" key="1">
    <source>
        <dbReference type="EMBL" id="RSX48744.1"/>
    </source>
</evidence>
<keyword evidence="2" id="KW-1185">Reference proteome</keyword>
<comment type="caution">
    <text evidence="1">The sequence shown here is derived from an EMBL/GenBank/DDBJ whole genome shotgun (WGS) entry which is preliminary data.</text>
</comment>
<protein>
    <submittedName>
        <fullName evidence="1">UMUC-like DNA-repair protein</fullName>
    </submittedName>
</protein>
<accession>A0A430F786</accession>
<dbReference type="EMBL" id="QXGI01000003">
    <property type="protein sequence ID" value="RSX48744.1"/>
    <property type="molecule type" value="Genomic_DNA"/>
</dbReference>
<dbReference type="AlphaFoldDB" id="A0A430F786"/>